<dbReference type="Proteomes" id="UP001497444">
    <property type="component" value="Chromosome 2"/>
</dbReference>
<name>A0ABP0WP47_9BRYO</name>
<evidence type="ECO:0000256" key="5">
    <source>
        <dbReference type="ARBA" id="ARBA00022989"/>
    </source>
</evidence>
<evidence type="ECO:0000256" key="7">
    <source>
        <dbReference type="ARBA" id="ARBA00023136"/>
    </source>
</evidence>
<evidence type="ECO:0008006" key="13">
    <source>
        <dbReference type="Google" id="ProtNLM"/>
    </source>
</evidence>
<protein>
    <recommendedName>
        <fullName evidence="13">Aluminum-activated malate transporter</fullName>
    </recommendedName>
</protein>
<evidence type="ECO:0000256" key="9">
    <source>
        <dbReference type="SAM" id="MobiDB-lite"/>
    </source>
</evidence>
<feature type="region of interest" description="Disordered" evidence="9">
    <location>
        <begin position="441"/>
        <end position="520"/>
    </location>
</feature>
<evidence type="ECO:0000256" key="1">
    <source>
        <dbReference type="ARBA" id="ARBA00004141"/>
    </source>
</evidence>
<dbReference type="PANTHER" id="PTHR31086">
    <property type="entry name" value="ALUMINUM-ACTIVATED MALATE TRANSPORTER 10"/>
    <property type="match status" value="1"/>
</dbReference>
<keyword evidence="12" id="KW-1185">Reference proteome</keyword>
<keyword evidence="6" id="KW-0406">Ion transport</keyword>
<evidence type="ECO:0000256" key="10">
    <source>
        <dbReference type="SAM" id="Phobius"/>
    </source>
</evidence>
<feature type="compositionally biased region" description="Polar residues" evidence="9">
    <location>
        <begin position="458"/>
        <end position="475"/>
    </location>
</feature>
<feature type="transmembrane region" description="Helical" evidence="10">
    <location>
        <begin position="200"/>
        <end position="218"/>
    </location>
</feature>
<gene>
    <name evidence="11" type="ORF">CSSPJE1EN1_LOCUS14117</name>
</gene>
<keyword evidence="4 10" id="KW-0812">Transmembrane</keyword>
<reference evidence="11 12" key="1">
    <citation type="submission" date="2024-02" db="EMBL/GenBank/DDBJ databases">
        <authorList>
            <consortium name="ELIXIR-Norway"/>
            <consortium name="Elixir Norway"/>
        </authorList>
    </citation>
    <scope>NUCLEOTIDE SEQUENCE [LARGE SCALE GENOMIC DNA]</scope>
</reference>
<accession>A0ABP0WP47</accession>
<evidence type="ECO:0000313" key="11">
    <source>
        <dbReference type="EMBL" id="CAK9268639.1"/>
    </source>
</evidence>
<feature type="transmembrane region" description="Helical" evidence="10">
    <location>
        <begin position="175"/>
        <end position="193"/>
    </location>
</feature>
<dbReference type="EMBL" id="OZ020097">
    <property type="protein sequence ID" value="CAK9268639.1"/>
    <property type="molecule type" value="Genomic_DNA"/>
</dbReference>
<keyword evidence="5 10" id="KW-1133">Transmembrane helix</keyword>
<sequence>MEEDGPVKLSRPFLNYSTSSSYEDQLLGSSRTGNHGVLAAASSHGGLSYARARSLLRKRDLQRTEEAAVSLLWKAFMWPVTKVREIEKFKTPVTLPLKAGLAALVAGLLCFAPGFLRPLNKNGVWAVITVDIVLEMNVGLTFSKGLNRTMGTSLAAALALVVDMIGSFLGKNENYFLLICTFLGGALPTIFKFRRPFKDRWNYAVVMSMITFHLLILNQSDRHSKFRLPMIRIATIAIGFVIATFINVLILPNFAGNNVNNLLATNFERAGNVVERCVGEYCKGTVLDELPEVLTQVATDDLHSCFHEIVAADSELEKLLNAAKFEPPHGKFFFRYPWHIYDDVSENLRYAFYDVVALDACLRAEIQAPLNLRGIFRMEFLALGKECAEVFRALGKMMRNMERVDSQHILERAEEVAILLQHNIAKYSDILLQGAPFPVPTQSTSNDRTGQFLEGVFGNTNAAPSETSDNSSHAWSSHPEYLSDMHSAELQHEQREEREQKEKTIKKKAPKLEGQPGEFLKRKGSIGDHWDVTVQRLAALSLLKFASLLIEIAAKAKYVVSVVDELAVKAHFDNSDQGISKSSPEFDEVFSRI</sequence>
<keyword evidence="3" id="KW-0813">Transport</keyword>
<keyword evidence="7 10" id="KW-0472">Membrane</keyword>
<proteinExistence type="inferred from homology"/>
<dbReference type="Pfam" id="PF11744">
    <property type="entry name" value="ALMT"/>
    <property type="match status" value="1"/>
</dbReference>
<evidence type="ECO:0000256" key="2">
    <source>
        <dbReference type="ARBA" id="ARBA00007079"/>
    </source>
</evidence>
<feature type="transmembrane region" description="Helical" evidence="10">
    <location>
        <begin position="149"/>
        <end position="169"/>
    </location>
</feature>
<dbReference type="InterPro" id="IPR020966">
    <property type="entry name" value="ALMT"/>
</dbReference>
<evidence type="ECO:0000256" key="8">
    <source>
        <dbReference type="ARBA" id="ARBA00023303"/>
    </source>
</evidence>
<feature type="transmembrane region" description="Helical" evidence="10">
    <location>
        <begin position="95"/>
        <end position="116"/>
    </location>
</feature>
<feature type="compositionally biased region" description="Basic and acidic residues" evidence="9">
    <location>
        <begin position="481"/>
        <end position="503"/>
    </location>
</feature>
<comment type="subcellular location">
    <subcellularLocation>
        <location evidence="1">Membrane</location>
        <topology evidence="1">Multi-pass membrane protein</topology>
    </subcellularLocation>
</comment>
<evidence type="ECO:0000313" key="12">
    <source>
        <dbReference type="Proteomes" id="UP001497444"/>
    </source>
</evidence>
<feature type="transmembrane region" description="Helical" evidence="10">
    <location>
        <begin position="230"/>
        <end position="251"/>
    </location>
</feature>
<evidence type="ECO:0000256" key="6">
    <source>
        <dbReference type="ARBA" id="ARBA00023065"/>
    </source>
</evidence>
<evidence type="ECO:0000256" key="4">
    <source>
        <dbReference type="ARBA" id="ARBA00022692"/>
    </source>
</evidence>
<comment type="similarity">
    <text evidence="2">Belongs to the aromatic acid exporter (TC 2.A.85) family.</text>
</comment>
<organism evidence="11 12">
    <name type="scientific">Sphagnum jensenii</name>
    <dbReference type="NCBI Taxonomy" id="128206"/>
    <lineage>
        <taxon>Eukaryota</taxon>
        <taxon>Viridiplantae</taxon>
        <taxon>Streptophyta</taxon>
        <taxon>Embryophyta</taxon>
        <taxon>Bryophyta</taxon>
        <taxon>Sphagnophytina</taxon>
        <taxon>Sphagnopsida</taxon>
        <taxon>Sphagnales</taxon>
        <taxon>Sphagnaceae</taxon>
        <taxon>Sphagnum</taxon>
    </lineage>
</organism>
<evidence type="ECO:0000256" key="3">
    <source>
        <dbReference type="ARBA" id="ARBA00022448"/>
    </source>
</evidence>
<keyword evidence="8" id="KW-0407">Ion channel</keyword>